<evidence type="ECO:0000256" key="1">
    <source>
        <dbReference type="SAM" id="Phobius"/>
    </source>
</evidence>
<dbReference type="OrthoDB" id="2666817at2"/>
<keyword evidence="1" id="KW-0472">Membrane</keyword>
<dbReference type="AlphaFoldDB" id="A0A0M1N3W4"/>
<feature type="transmembrane region" description="Helical" evidence="1">
    <location>
        <begin position="70"/>
        <end position="91"/>
    </location>
</feature>
<feature type="transmembrane region" description="Helical" evidence="1">
    <location>
        <begin position="12"/>
        <end position="31"/>
    </location>
</feature>
<keyword evidence="1" id="KW-1133">Transmembrane helix</keyword>
<accession>A0A0M1N3W4</accession>
<organism evidence="2 3">
    <name type="scientific">Paenibacillus solani</name>
    <dbReference type="NCBI Taxonomy" id="1705565"/>
    <lineage>
        <taxon>Bacteria</taxon>
        <taxon>Bacillati</taxon>
        <taxon>Bacillota</taxon>
        <taxon>Bacilli</taxon>
        <taxon>Bacillales</taxon>
        <taxon>Paenibacillaceae</taxon>
        <taxon>Paenibacillus</taxon>
    </lineage>
</organism>
<keyword evidence="3" id="KW-1185">Reference proteome</keyword>
<name>A0A0M1N3W4_9BACL</name>
<evidence type="ECO:0000313" key="2">
    <source>
        <dbReference type="EMBL" id="KOR76720.1"/>
    </source>
</evidence>
<comment type="caution">
    <text evidence="2">The sequence shown here is derived from an EMBL/GenBank/DDBJ whole genome shotgun (WGS) entry which is preliminary data.</text>
</comment>
<evidence type="ECO:0000313" key="3">
    <source>
        <dbReference type="Proteomes" id="UP000036932"/>
    </source>
</evidence>
<reference evidence="3" key="1">
    <citation type="submission" date="2015-08" db="EMBL/GenBank/DDBJ databases">
        <title>Genome sequencing project for genomic taxonomy and phylogenomics of Bacillus-like bacteria.</title>
        <authorList>
            <person name="Liu B."/>
            <person name="Wang J."/>
            <person name="Zhu Y."/>
            <person name="Liu G."/>
            <person name="Chen Q."/>
            <person name="Chen Z."/>
            <person name="Lan J."/>
            <person name="Che J."/>
            <person name="Ge C."/>
            <person name="Shi H."/>
            <person name="Pan Z."/>
            <person name="Liu X."/>
        </authorList>
    </citation>
    <scope>NUCLEOTIDE SEQUENCE [LARGE SCALE GENOMIC DNA]</scope>
    <source>
        <strain evidence="3">FJAT-22460</strain>
    </source>
</reference>
<proteinExistence type="predicted"/>
<keyword evidence="1" id="KW-0812">Transmembrane</keyword>
<dbReference type="Proteomes" id="UP000036932">
    <property type="component" value="Unassembled WGS sequence"/>
</dbReference>
<feature type="transmembrane region" description="Helical" evidence="1">
    <location>
        <begin position="37"/>
        <end position="58"/>
    </location>
</feature>
<protein>
    <submittedName>
        <fullName evidence="2">Uncharacterized protein</fullName>
    </submittedName>
</protein>
<sequence>MEKIHIGRTIALVAFVITVVLVIIDGFFLHYGSPFDGYGLASTYVLPPIGCIASVISVKKTGSKLDVALIFMNALAFFSIFLYMFLGTIFMGI</sequence>
<dbReference type="PATRIC" id="fig|1705565.3.peg.629"/>
<gene>
    <name evidence="2" type="ORF">AM231_22505</name>
</gene>
<dbReference type="EMBL" id="LIUT01000006">
    <property type="protein sequence ID" value="KOR76720.1"/>
    <property type="molecule type" value="Genomic_DNA"/>
</dbReference>
<dbReference type="RefSeq" id="WP_054404607.1">
    <property type="nucleotide sequence ID" value="NZ_LIUT01000006.1"/>
</dbReference>